<dbReference type="PRINTS" id="PR00039">
    <property type="entry name" value="HTHLYSR"/>
</dbReference>
<sequence>MDIRQIQYFTTIVREGSFSRAARKLYVGQPALSKQVQALERELGVELLVRLPEGVRPTVAGARLDEMAQTLLGYVDDIRSAVREAAASLVGTVRLGLSPSLVPGLAGYLEERFADEHEQARIEIVEALPMFLGEWVEEGRLDLGIFTHQPCHANPHLSVTALGSDEMLLVARQGMLPDVGDHATPGVLQSLRLVLTPGFRDLLRASVELGQVAEDIGSRTDSIHRVRDLVARGEFCSVLPHTFVRDDLDAGLFEAVAFAPVLERQVVAATRAGRRCSPAVRAVIEMVRVRLGEFAELRDRARSAS</sequence>
<keyword evidence="4" id="KW-0804">Transcription</keyword>
<proteinExistence type="inferred from homology"/>
<dbReference type="RefSeq" id="WP_170225475.1">
    <property type="nucleotide sequence ID" value="NZ_VFPH01000001.1"/>
</dbReference>
<evidence type="ECO:0000256" key="3">
    <source>
        <dbReference type="ARBA" id="ARBA00023125"/>
    </source>
</evidence>
<dbReference type="Gene3D" id="3.40.190.290">
    <property type="match status" value="1"/>
</dbReference>
<keyword evidence="7" id="KW-1185">Reference proteome</keyword>
<keyword evidence="2" id="KW-0805">Transcription regulation</keyword>
<dbReference type="EMBL" id="VFPH01000001">
    <property type="protein sequence ID" value="TQM43735.1"/>
    <property type="molecule type" value="Genomic_DNA"/>
</dbReference>
<dbReference type="InterPro" id="IPR005119">
    <property type="entry name" value="LysR_subst-bd"/>
</dbReference>
<comment type="caution">
    <text evidence="6">The sequence shown here is derived from an EMBL/GenBank/DDBJ whole genome shotgun (WGS) entry which is preliminary data.</text>
</comment>
<dbReference type="Pfam" id="PF03466">
    <property type="entry name" value="LysR_substrate"/>
    <property type="match status" value="1"/>
</dbReference>
<gene>
    <name evidence="6" type="ORF">FB388_1085</name>
</gene>
<evidence type="ECO:0000256" key="4">
    <source>
        <dbReference type="ARBA" id="ARBA00023163"/>
    </source>
</evidence>
<dbReference type="FunFam" id="1.10.10.10:FF:000001">
    <property type="entry name" value="LysR family transcriptional regulator"/>
    <property type="match status" value="1"/>
</dbReference>
<evidence type="ECO:0000256" key="2">
    <source>
        <dbReference type="ARBA" id="ARBA00023015"/>
    </source>
</evidence>
<protein>
    <submittedName>
        <fullName evidence="6">LysR family transcriptional regulator</fullName>
    </submittedName>
</protein>
<dbReference type="PROSITE" id="PS50931">
    <property type="entry name" value="HTH_LYSR"/>
    <property type="match status" value="1"/>
</dbReference>
<evidence type="ECO:0000313" key="6">
    <source>
        <dbReference type="EMBL" id="TQM43735.1"/>
    </source>
</evidence>
<feature type="domain" description="HTH lysR-type" evidence="5">
    <location>
        <begin position="1"/>
        <end position="58"/>
    </location>
</feature>
<reference evidence="6 7" key="1">
    <citation type="submission" date="2019-06" db="EMBL/GenBank/DDBJ databases">
        <title>Sequencing the genomes of 1000 actinobacteria strains.</title>
        <authorList>
            <person name="Klenk H.-P."/>
        </authorList>
    </citation>
    <scope>NUCLEOTIDE SEQUENCE [LARGE SCALE GENOMIC DNA]</scope>
    <source>
        <strain evidence="6 7">DSM 45511</strain>
    </source>
</reference>
<dbReference type="GO" id="GO:0003677">
    <property type="term" value="F:DNA binding"/>
    <property type="evidence" value="ECO:0007669"/>
    <property type="project" value="UniProtKB-KW"/>
</dbReference>
<name>A0A543GCC3_9PSEU</name>
<keyword evidence="3" id="KW-0238">DNA-binding</keyword>
<dbReference type="InterPro" id="IPR000847">
    <property type="entry name" value="LysR_HTH_N"/>
</dbReference>
<dbReference type="SUPFAM" id="SSF53850">
    <property type="entry name" value="Periplasmic binding protein-like II"/>
    <property type="match status" value="1"/>
</dbReference>
<dbReference type="InterPro" id="IPR036390">
    <property type="entry name" value="WH_DNA-bd_sf"/>
</dbReference>
<dbReference type="Proteomes" id="UP000319818">
    <property type="component" value="Unassembled WGS sequence"/>
</dbReference>
<dbReference type="Gene3D" id="1.10.10.10">
    <property type="entry name" value="Winged helix-like DNA-binding domain superfamily/Winged helix DNA-binding domain"/>
    <property type="match status" value="1"/>
</dbReference>
<evidence type="ECO:0000256" key="1">
    <source>
        <dbReference type="ARBA" id="ARBA00009437"/>
    </source>
</evidence>
<dbReference type="Pfam" id="PF00126">
    <property type="entry name" value="HTH_1"/>
    <property type="match status" value="1"/>
</dbReference>
<dbReference type="AlphaFoldDB" id="A0A543GCC3"/>
<dbReference type="GO" id="GO:0003700">
    <property type="term" value="F:DNA-binding transcription factor activity"/>
    <property type="evidence" value="ECO:0007669"/>
    <property type="project" value="InterPro"/>
</dbReference>
<organism evidence="6 7">
    <name type="scientific">Pseudonocardia cypriaca</name>
    <dbReference type="NCBI Taxonomy" id="882449"/>
    <lineage>
        <taxon>Bacteria</taxon>
        <taxon>Bacillati</taxon>
        <taxon>Actinomycetota</taxon>
        <taxon>Actinomycetes</taxon>
        <taxon>Pseudonocardiales</taxon>
        <taxon>Pseudonocardiaceae</taxon>
        <taxon>Pseudonocardia</taxon>
    </lineage>
</organism>
<dbReference type="InterPro" id="IPR036388">
    <property type="entry name" value="WH-like_DNA-bd_sf"/>
</dbReference>
<evidence type="ECO:0000259" key="5">
    <source>
        <dbReference type="PROSITE" id="PS50931"/>
    </source>
</evidence>
<dbReference type="PANTHER" id="PTHR30419">
    <property type="entry name" value="HTH-TYPE TRANSCRIPTIONAL REGULATOR YBHD"/>
    <property type="match status" value="1"/>
</dbReference>
<accession>A0A543GCC3</accession>
<dbReference type="InterPro" id="IPR050950">
    <property type="entry name" value="HTH-type_LysR_regulators"/>
</dbReference>
<evidence type="ECO:0000313" key="7">
    <source>
        <dbReference type="Proteomes" id="UP000319818"/>
    </source>
</evidence>
<dbReference type="GO" id="GO:0005829">
    <property type="term" value="C:cytosol"/>
    <property type="evidence" value="ECO:0007669"/>
    <property type="project" value="TreeGrafter"/>
</dbReference>
<dbReference type="SUPFAM" id="SSF46785">
    <property type="entry name" value="Winged helix' DNA-binding domain"/>
    <property type="match status" value="1"/>
</dbReference>
<comment type="similarity">
    <text evidence="1">Belongs to the LysR transcriptional regulatory family.</text>
</comment>